<evidence type="ECO:0000313" key="4">
    <source>
        <dbReference type="Proteomes" id="UP000600171"/>
    </source>
</evidence>
<dbReference type="InterPro" id="IPR007400">
    <property type="entry name" value="PrpF-like"/>
</dbReference>
<dbReference type="SUPFAM" id="SSF54506">
    <property type="entry name" value="Diaminopimelate epimerase-like"/>
    <property type="match status" value="2"/>
</dbReference>
<dbReference type="Gene3D" id="3.10.310.10">
    <property type="entry name" value="Diaminopimelate Epimerase, Chain A, domain 1"/>
    <property type="match status" value="2"/>
</dbReference>
<comment type="similarity">
    <text evidence="1">Belongs to the PrpF family.</text>
</comment>
<gene>
    <name evidence="3" type="primary">yraM</name>
    <name evidence="3" type="ORF">GCM10007359_01190</name>
</gene>
<protein>
    <submittedName>
        <fullName evidence="3">Isomerase YraM</fullName>
    </submittedName>
</protein>
<dbReference type="PANTHER" id="PTHR43709:SF2">
    <property type="entry name" value="DUF453 DOMAIN PROTEIN (AFU_ORTHOLOGUE AFUA_6G00360)"/>
    <property type="match status" value="1"/>
</dbReference>
<dbReference type="Proteomes" id="UP000600171">
    <property type="component" value="Unassembled WGS sequence"/>
</dbReference>
<dbReference type="GO" id="GO:0016853">
    <property type="term" value="F:isomerase activity"/>
    <property type="evidence" value="ECO:0007669"/>
    <property type="project" value="UniProtKB-KW"/>
</dbReference>
<keyword evidence="2 3" id="KW-0413">Isomerase</keyword>
<dbReference type="PANTHER" id="PTHR43709">
    <property type="entry name" value="ACONITATE ISOMERASE-RELATED"/>
    <property type="match status" value="1"/>
</dbReference>
<comment type="caution">
    <text evidence="3">The sequence shown here is derived from an EMBL/GenBank/DDBJ whole genome shotgun (WGS) entry which is preliminary data.</text>
</comment>
<evidence type="ECO:0000256" key="1">
    <source>
        <dbReference type="ARBA" id="ARBA00007673"/>
    </source>
</evidence>
<dbReference type="Pfam" id="PF04303">
    <property type="entry name" value="PrpF"/>
    <property type="match status" value="1"/>
</dbReference>
<dbReference type="EMBL" id="BMDC01000001">
    <property type="protein sequence ID" value="GGH56758.1"/>
    <property type="molecule type" value="Genomic_DNA"/>
</dbReference>
<name>A0A917ILE5_9MICC</name>
<dbReference type="AlphaFoldDB" id="A0A917ILE5"/>
<dbReference type="RefSeq" id="WP_188358411.1">
    <property type="nucleotide sequence ID" value="NZ_BMDC01000001.1"/>
</dbReference>
<organism evidence="3 4">
    <name type="scientific">Rothia aerolata</name>
    <dbReference type="NCBI Taxonomy" id="1812262"/>
    <lineage>
        <taxon>Bacteria</taxon>
        <taxon>Bacillati</taxon>
        <taxon>Actinomycetota</taxon>
        <taxon>Actinomycetes</taxon>
        <taxon>Micrococcales</taxon>
        <taxon>Micrococcaceae</taxon>
        <taxon>Rothia</taxon>
    </lineage>
</organism>
<keyword evidence="4" id="KW-1185">Reference proteome</keyword>
<reference evidence="3 4" key="1">
    <citation type="journal article" date="2014" name="Int. J. Syst. Evol. Microbiol.">
        <title>Complete genome sequence of Corynebacterium casei LMG S-19264T (=DSM 44701T), isolated from a smear-ripened cheese.</title>
        <authorList>
            <consortium name="US DOE Joint Genome Institute (JGI-PGF)"/>
            <person name="Walter F."/>
            <person name="Albersmeier A."/>
            <person name="Kalinowski J."/>
            <person name="Ruckert C."/>
        </authorList>
    </citation>
    <scope>NUCLEOTIDE SEQUENCE [LARGE SCALE GENOMIC DNA]</scope>
    <source>
        <strain evidence="3 4">CCM 8669</strain>
    </source>
</reference>
<evidence type="ECO:0000256" key="2">
    <source>
        <dbReference type="ARBA" id="ARBA00023235"/>
    </source>
</evidence>
<proteinExistence type="inferred from homology"/>
<evidence type="ECO:0000313" key="3">
    <source>
        <dbReference type="EMBL" id="GGH56758.1"/>
    </source>
</evidence>
<accession>A0A917ILE5</accession>
<sequence length="371" mass="38649">MTTLKGHWYRGGTSKCWIFGPEDLSGSREHVTDVLVKAFGASDARQLSGVGGGTSTTSKAAVISPFEGEEADINFLFAQVGIGKEAVEYTSNCGNCSAAVGLFALDQGLVEPADDVTRVRIYNENTGAFISTYIPTPAGRLPEQESVAIPGVEDPGYGVDVTFERVDGVSTGALLPTGRPLDSFEQGRFEAHATCIDAGAPACLISAESLGVTGAENLETIRNNLLDSLLTIRSLASVRTGLSDSVETASPAVPKVGVVGGAQDYTTLTGTKVSADEYDISVRMLSMFDAHPAIGITSAVAIARSALVEGSVVNSLLRVKGLEPSSDGFTLRMGTLSGVIETTLRTSPDDGSVSVSLLRSAHHIADAEIFI</sequence>